<reference evidence="7 10" key="2">
    <citation type="submission" date="2020-08" db="EMBL/GenBank/DDBJ databases">
        <title>Genomic Encyclopedia of Type Strains, Phase III (KMG-III): the genomes of soil and plant-associated and newly described type strains.</title>
        <authorList>
            <person name="Whitman W."/>
        </authorList>
    </citation>
    <scope>NUCLEOTIDE SEQUENCE [LARGE SCALE GENOMIC DNA]</scope>
    <source>
        <strain evidence="7 10">CECT 4113</strain>
    </source>
</reference>
<comment type="subcellular location">
    <subcellularLocation>
        <location evidence="1">Cell inner membrane</location>
        <topology evidence="1">Peripheral membrane protein</topology>
    </subcellularLocation>
</comment>
<dbReference type="EMBL" id="RJJT01000012">
    <property type="protein sequence ID" value="RSB75760.1"/>
    <property type="molecule type" value="Genomic_DNA"/>
</dbReference>
<dbReference type="InterPro" id="IPR050093">
    <property type="entry name" value="ABC_SmlMolc_Importer"/>
</dbReference>
<evidence type="ECO:0000313" key="7">
    <source>
        <dbReference type="EMBL" id="MBB3135885.1"/>
    </source>
</evidence>
<gene>
    <name evidence="8" type="ORF">EFD55_18195</name>
    <name evidence="7" type="ORF">FHS26_003632</name>
</gene>
<name>A0A427MX72_9HYPH</name>
<dbReference type="EMBL" id="JACHXH010000012">
    <property type="protein sequence ID" value="MBB3135885.1"/>
    <property type="molecule type" value="Genomic_DNA"/>
</dbReference>
<dbReference type="SUPFAM" id="SSF50331">
    <property type="entry name" value="MOP-like"/>
    <property type="match status" value="1"/>
</dbReference>
<keyword evidence="3" id="KW-0813">Transport</keyword>
<evidence type="ECO:0000256" key="5">
    <source>
        <dbReference type="ARBA" id="ARBA00022840"/>
    </source>
</evidence>
<organism evidence="8 9">
    <name type="scientific">Rhizobium pisi</name>
    <dbReference type="NCBI Taxonomy" id="574561"/>
    <lineage>
        <taxon>Bacteria</taxon>
        <taxon>Pseudomonadati</taxon>
        <taxon>Pseudomonadota</taxon>
        <taxon>Alphaproteobacteria</taxon>
        <taxon>Hyphomicrobiales</taxon>
        <taxon>Rhizobiaceae</taxon>
        <taxon>Rhizobium/Agrobacterium group</taxon>
        <taxon>Rhizobium</taxon>
    </lineage>
</organism>
<dbReference type="InterPro" id="IPR003439">
    <property type="entry name" value="ABC_transporter-like_ATP-bd"/>
</dbReference>
<evidence type="ECO:0000313" key="8">
    <source>
        <dbReference type="EMBL" id="RSB75760.1"/>
    </source>
</evidence>
<dbReference type="RefSeq" id="WP_125846433.1">
    <property type="nucleotide sequence ID" value="NZ_JACHXH010000012.1"/>
</dbReference>
<feature type="domain" description="ABC transporter" evidence="6">
    <location>
        <begin position="4"/>
        <end position="234"/>
    </location>
</feature>
<dbReference type="InterPro" id="IPR008995">
    <property type="entry name" value="Mo/tungstate-bd_C_term_dom"/>
</dbReference>
<comment type="caution">
    <text evidence="8">The sequence shown here is derived from an EMBL/GenBank/DDBJ whole genome shotgun (WGS) entry which is preliminary data.</text>
</comment>
<evidence type="ECO:0000259" key="6">
    <source>
        <dbReference type="PROSITE" id="PS50893"/>
    </source>
</evidence>
<dbReference type="SMART" id="SM00382">
    <property type="entry name" value="AAA"/>
    <property type="match status" value="1"/>
</dbReference>
<dbReference type="InterPro" id="IPR013611">
    <property type="entry name" value="Transp-assoc_OB_typ2"/>
</dbReference>
<dbReference type="InterPro" id="IPR017871">
    <property type="entry name" value="ABC_transporter-like_CS"/>
</dbReference>
<dbReference type="FunFam" id="3.40.50.300:FF:000042">
    <property type="entry name" value="Maltose/maltodextrin ABC transporter, ATP-binding protein"/>
    <property type="match status" value="1"/>
</dbReference>
<comment type="similarity">
    <text evidence="2">Belongs to the ABC transporter superfamily.</text>
</comment>
<evidence type="ECO:0000313" key="10">
    <source>
        <dbReference type="Proteomes" id="UP000518315"/>
    </source>
</evidence>
<evidence type="ECO:0000256" key="1">
    <source>
        <dbReference type="ARBA" id="ARBA00004417"/>
    </source>
</evidence>
<dbReference type="GO" id="GO:0043190">
    <property type="term" value="C:ATP-binding cassette (ABC) transporter complex"/>
    <property type="evidence" value="ECO:0007669"/>
    <property type="project" value="InterPro"/>
</dbReference>
<dbReference type="Pfam" id="PF08402">
    <property type="entry name" value="TOBE_2"/>
    <property type="match status" value="1"/>
</dbReference>
<accession>A0A427MX72</accession>
<dbReference type="PANTHER" id="PTHR42781:SF4">
    <property type="entry name" value="SPERMIDINE_PUTRESCINE IMPORT ATP-BINDING PROTEIN POTA"/>
    <property type="match status" value="1"/>
</dbReference>
<keyword evidence="5 8" id="KW-0067">ATP-binding</keyword>
<dbReference type="Proteomes" id="UP000518315">
    <property type="component" value="Unassembled WGS sequence"/>
</dbReference>
<dbReference type="Pfam" id="PF00005">
    <property type="entry name" value="ABC_tran"/>
    <property type="match status" value="1"/>
</dbReference>
<dbReference type="GO" id="GO:0140359">
    <property type="term" value="F:ABC-type transporter activity"/>
    <property type="evidence" value="ECO:0007669"/>
    <property type="project" value="UniProtKB-ARBA"/>
</dbReference>
<evidence type="ECO:0000313" key="9">
    <source>
        <dbReference type="Proteomes" id="UP000277279"/>
    </source>
</evidence>
<dbReference type="PROSITE" id="PS00211">
    <property type="entry name" value="ABC_TRANSPORTER_1"/>
    <property type="match status" value="1"/>
</dbReference>
<evidence type="ECO:0000256" key="3">
    <source>
        <dbReference type="ARBA" id="ARBA00022448"/>
    </source>
</evidence>
<dbReference type="OrthoDB" id="9802264at2"/>
<dbReference type="AlphaFoldDB" id="A0A427MX72"/>
<dbReference type="SUPFAM" id="SSF52540">
    <property type="entry name" value="P-loop containing nucleoside triphosphate hydrolases"/>
    <property type="match status" value="1"/>
</dbReference>
<dbReference type="PANTHER" id="PTHR42781">
    <property type="entry name" value="SPERMIDINE/PUTRESCINE IMPORT ATP-BINDING PROTEIN POTA"/>
    <property type="match status" value="1"/>
</dbReference>
<evidence type="ECO:0000256" key="4">
    <source>
        <dbReference type="ARBA" id="ARBA00022741"/>
    </source>
</evidence>
<dbReference type="GO" id="GO:0016887">
    <property type="term" value="F:ATP hydrolysis activity"/>
    <property type="evidence" value="ECO:0007669"/>
    <property type="project" value="InterPro"/>
</dbReference>
<dbReference type="InterPro" id="IPR027417">
    <property type="entry name" value="P-loop_NTPase"/>
</dbReference>
<dbReference type="Gene3D" id="2.40.50.100">
    <property type="match status" value="1"/>
</dbReference>
<keyword evidence="4" id="KW-0547">Nucleotide-binding</keyword>
<dbReference type="Proteomes" id="UP000277279">
    <property type="component" value="Unassembled WGS sequence"/>
</dbReference>
<reference evidence="8 9" key="1">
    <citation type="submission" date="2018-11" db="EMBL/GenBank/DDBJ databases">
        <authorList>
            <person name="Huo Y."/>
        </authorList>
    </citation>
    <scope>NUCLEOTIDE SEQUENCE [LARGE SCALE GENOMIC DNA]</scope>
    <source>
        <strain evidence="8 9">DSM 30132</strain>
    </source>
</reference>
<keyword evidence="10" id="KW-1185">Reference proteome</keyword>
<sequence>MSGLAIREINKAYGPINALSNISLDVENGKFLCLLGPSGCGKSTLLRIIAGLEDASRGQILLDGRDITNEPAHMRNFGMVFQSLALFPHLSVSENIAFALRIRGASKHVQKMEVERLLSLVHLPGVADRSITQLSGGQRQRVAIARALALKPKLFLLDEPMSALDAKLREAMQVELKRLQQELGITTFLVTHDQKEAMTTADLVVLMSGGIIQQVAPPLEIYRNPANAFVADFIGAANLMEGRVVSPGRVGVPGGTVAINEAPTSGAFTFSVRPEDLELHDEASHSSFFGHIAFTRHLGSGIEVNVTVEGMEKDVVVALPSRHESGLTVGRPVHVHVNGATCVVLR</sequence>
<evidence type="ECO:0000256" key="2">
    <source>
        <dbReference type="ARBA" id="ARBA00005417"/>
    </source>
</evidence>
<dbReference type="Gene3D" id="3.40.50.300">
    <property type="entry name" value="P-loop containing nucleotide triphosphate hydrolases"/>
    <property type="match status" value="1"/>
</dbReference>
<protein>
    <submittedName>
        <fullName evidence="8">ABC transporter ATP-binding protein</fullName>
    </submittedName>
    <submittedName>
        <fullName evidence="7">Putative spermidine/putrescine transport system ATP-binding protein</fullName>
    </submittedName>
</protein>
<proteinExistence type="inferred from homology"/>
<dbReference type="GO" id="GO:0005524">
    <property type="term" value="F:ATP binding"/>
    <property type="evidence" value="ECO:0007669"/>
    <property type="project" value="UniProtKB-KW"/>
</dbReference>
<dbReference type="InterPro" id="IPR003593">
    <property type="entry name" value="AAA+_ATPase"/>
</dbReference>
<dbReference type="PROSITE" id="PS50893">
    <property type="entry name" value="ABC_TRANSPORTER_2"/>
    <property type="match status" value="1"/>
</dbReference>